<reference evidence="2" key="1">
    <citation type="journal article" date="2022" name="Int. J. Syst. Evol. Microbiol.">
        <title>Pseudomonas aegrilactucae sp. nov. and Pseudomonas morbosilactucae sp. nov., pathogens causing bacterial rot of lettuce in Japan.</title>
        <authorList>
            <person name="Sawada H."/>
            <person name="Fujikawa T."/>
            <person name="Satou M."/>
        </authorList>
    </citation>
    <scope>NUCLEOTIDE SEQUENCE</scope>
    <source>
        <strain evidence="2">MAFF 301350</strain>
    </source>
</reference>
<keyword evidence="2" id="KW-0547">Nucleotide-binding</keyword>
<comment type="caution">
    <text evidence="2">The sequence shown here is derived from an EMBL/GenBank/DDBJ whole genome shotgun (WGS) entry which is preliminary data.</text>
</comment>
<dbReference type="SMART" id="SM00382">
    <property type="entry name" value="AAA"/>
    <property type="match status" value="1"/>
</dbReference>
<dbReference type="Pfam" id="PF13304">
    <property type="entry name" value="AAA_21"/>
    <property type="match status" value="1"/>
</dbReference>
<organism evidence="2 3">
    <name type="scientific">Pseudomonas aegrilactucae</name>
    <dbReference type="NCBI Taxonomy" id="2854028"/>
    <lineage>
        <taxon>Bacteria</taxon>
        <taxon>Pseudomonadati</taxon>
        <taxon>Pseudomonadota</taxon>
        <taxon>Gammaproteobacteria</taxon>
        <taxon>Pseudomonadales</taxon>
        <taxon>Pseudomonadaceae</taxon>
        <taxon>Pseudomonas</taxon>
    </lineage>
</organism>
<evidence type="ECO:0000313" key="3">
    <source>
        <dbReference type="Proteomes" id="UP001106592"/>
    </source>
</evidence>
<dbReference type="GO" id="GO:0016887">
    <property type="term" value="F:ATP hydrolysis activity"/>
    <property type="evidence" value="ECO:0007669"/>
    <property type="project" value="InterPro"/>
</dbReference>
<proteinExistence type="predicted"/>
<gene>
    <name evidence="2" type="ORF">KUO17_03375</name>
</gene>
<keyword evidence="3" id="KW-1185">Reference proteome</keyword>
<sequence>MLDERDLEASALIEAVNGLRTLFKRLADIDFQRLVLYTAAAHCVDLTQANHRIEAWLNSDAYTDTPNIIEIISFLMAHCAMPKTGVTQSSLKGTGFGQLQALLAHAFKPCKEADRLYLFDALFFHALARLYKGNARHSASVAALANGLHRTGELVDIHAYSGQAFVLDQSMPQGELPCLLDAFTLPHQDLVTLRLYLYDVELKHVEDFKDLWDGGLALIDTQLPGMFTPGKAVETLQEVLRRSPVNQRVLVVLGHTPTIPSALRERVIDGEWLEALIDFTSFDQHGKPIRLTACLLNRDHASSGQVLCIDACLLQTLAPDTPAAQAMWLAAAIIDLWSRAHHITRECHAKVTSGAFRHLFAQRFGKAYKNVEGLCKAVPIADALSEPLTAARHMDTIATLSGLSLLDTRPLHDLLLNASDTPRCIYVIGDNGAGKSLMLNALIEQLDECKINSVGIAFGQADRFPVGKPRTRTRFRYEGNRTGDQKVSPRQSAARLNKQLLKIYCDEHRLPLFMHALQGLDFKRRQYLLPFGVPDELLMHMGDSAGQVALTDDALHNTTLLAAKDSHWEFSLLREDASADTRHIVRFSQLSSGEQQIIALFARIAATAERGQVVLIDEPEISLHVRWQQALPSLLAWTGEKVGCSFVVATHSPTLVANAQGDHSHCFLAKGGALEPIPAEQRRSVETLLMEGFQTYTPHNREVHERCAALVSQAIRASNQGNDQSVSMLSTLGELEQIMLHSLQHDNGRFKQDLNLVKQARRAIREVFALANEPGHA</sequence>
<dbReference type="AlphaFoldDB" id="A0A9Q2XFF2"/>
<evidence type="ECO:0000259" key="1">
    <source>
        <dbReference type="SMART" id="SM00382"/>
    </source>
</evidence>
<dbReference type="Proteomes" id="UP001106592">
    <property type="component" value="Unassembled WGS sequence"/>
</dbReference>
<dbReference type="PANTHER" id="PTHR43581:SF2">
    <property type="entry name" value="EXCINUCLEASE ATPASE SUBUNIT"/>
    <property type="match status" value="1"/>
</dbReference>
<dbReference type="GO" id="GO:0005524">
    <property type="term" value="F:ATP binding"/>
    <property type="evidence" value="ECO:0007669"/>
    <property type="project" value="UniProtKB-KW"/>
</dbReference>
<dbReference type="PANTHER" id="PTHR43581">
    <property type="entry name" value="ATP/GTP PHOSPHATASE"/>
    <property type="match status" value="1"/>
</dbReference>
<reference evidence="2" key="2">
    <citation type="journal article" date="2023" name="Plant Pathol.">
        <title>Dismantling and reorganizing Pseudomonas marginalis sensu#lato.</title>
        <authorList>
            <person name="Sawada H."/>
            <person name="Fujikawa T."/>
            <person name="Satou M."/>
        </authorList>
    </citation>
    <scope>NUCLEOTIDE SEQUENCE</scope>
    <source>
        <strain evidence="2">MAFF 301350</strain>
    </source>
</reference>
<name>A0A9Q2XFF2_9PSED</name>
<feature type="domain" description="AAA+ ATPase" evidence="1">
    <location>
        <begin position="421"/>
        <end position="695"/>
    </location>
</feature>
<dbReference type="InterPro" id="IPR003593">
    <property type="entry name" value="AAA+_ATPase"/>
</dbReference>
<accession>A0A9Q2XFF2</accession>
<dbReference type="EMBL" id="JAHTBI010000010">
    <property type="protein sequence ID" value="MBV6286088.1"/>
    <property type="molecule type" value="Genomic_DNA"/>
</dbReference>
<dbReference type="InterPro" id="IPR003959">
    <property type="entry name" value="ATPase_AAA_core"/>
</dbReference>
<dbReference type="InterPro" id="IPR051396">
    <property type="entry name" value="Bact_Antivir_Def_Nuclease"/>
</dbReference>
<dbReference type="RefSeq" id="WP_217973611.1">
    <property type="nucleotide sequence ID" value="NZ_JAHTBI010000010.1"/>
</dbReference>
<protein>
    <submittedName>
        <fullName evidence="2">ATP-binding protein</fullName>
    </submittedName>
</protein>
<keyword evidence="2" id="KW-0067">ATP-binding</keyword>
<evidence type="ECO:0000313" key="2">
    <source>
        <dbReference type="EMBL" id="MBV6286088.1"/>
    </source>
</evidence>
<dbReference type="CDD" id="cd00267">
    <property type="entry name" value="ABC_ATPase"/>
    <property type="match status" value="1"/>
</dbReference>